<gene>
    <name evidence="5" type="ORF">ACFQT0_16680</name>
</gene>
<dbReference type="GO" id="GO:0005524">
    <property type="term" value="F:ATP binding"/>
    <property type="evidence" value="ECO:0007669"/>
    <property type="project" value="UniProtKB-KW"/>
</dbReference>
<dbReference type="InterPro" id="IPR013611">
    <property type="entry name" value="Transp-assoc_OB_typ2"/>
</dbReference>
<dbReference type="PANTHER" id="PTHR42781:SF4">
    <property type="entry name" value="SPERMIDINE_PUTRESCINE IMPORT ATP-BINDING PROTEIN POTA"/>
    <property type="match status" value="1"/>
</dbReference>
<evidence type="ECO:0000313" key="6">
    <source>
        <dbReference type="Proteomes" id="UP001596513"/>
    </source>
</evidence>
<dbReference type="InterPro" id="IPR003439">
    <property type="entry name" value="ABC_transporter-like_ATP-bd"/>
</dbReference>
<sequence length="329" mass="36180">MDLLTVTGISLEERGKEVLREVSFAQRPHQKLALAGESGTGKSTLLQVIAGLIQPSAGEVRVNGSRVRGPQETLVPGHPGVAYLTQTSELPHSLRVEQVLRYANKRPEAEAKSLYDLCRISHLAGRRTDQLSGGEQQRVALARLLLGAPQLLLLDEPFSNLDRVHKRVLQGIIEELGQRLGITCLLVSHDPADTLSWADEILVMHRGRIVQQGPPARIYHQPVNEYTAALFGDYNLVRGADRQALSPVSKRKAAGTVLLVRPEQFRLEPMREGELVGKVKQVQFFGGYDEVEIQLIESTVRVRLASHSWQAGDLVSVSLAPGAGWSIEL</sequence>
<dbReference type="PROSITE" id="PS00211">
    <property type="entry name" value="ABC_TRANSPORTER_1"/>
    <property type="match status" value="1"/>
</dbReference>
<dbReference type="RefSeq" id="WP_380204357.1">
    <property type="nucleotide sequence ID" value="NZ_JBHTEK010000001.1"/>
</dbReference>
<reference evidence="6" key="1">
    <citation type="journal article" date="2019" name="Int. J. Syst. Evol. Microbiol.">
        <title>The Global Catalogue of Microorganisms (GCM) 10K type strain sequencing project: providing services to taxonomists for standard genome sequencing and annotation.</title>
        <authorList>
            <consortium name="The Broad Institute Genomics Platform"/>
            <consortium name="The Broad Institute Genome Sequencing Center for Infectious Disease"/>
            <person name="Wu L."/>
            <person name="Ma J."/>
        </authorList>
    </citation>
    <scope>NUCLEOTIDE SEQUENCE [LARGE SCALE GENOMIC DNA]</scope>
    <source>
        <strain evidence="6">JCM 19635</strain>
    </source>
</reference>
<dbReference type="InterPro" id="IPR017871">
    <property type="entry name" value="ABC_transporter-like_CS"/>
</dbReference>
<protein>
    <submittedName>
        <fullName evidence="5">ABC transporter ATP-binding protein</fullName>
    </submittedName>
</protein>
<dbReference type="PROSITE" id="PS50893">
    <property type="entry name" value="ABC_TRANSPORTER_2"/>
    <property type="match status" value="1"/>
</dbReference>
<evidence type="ECO:0000256" key="1">
    <source>
        <dbReference type="ARBA" id="ARBA00022448"/>
    </source>
</evidence>
<dbReference type="InterPro" id="IPR050093">
    <property type="entry name" value="ABC_SmlMolc_Importer"/>
</dbReference>
<proteinExistence type="predicted"/>
<comment type="caution">
    <text evidence="5">The sequence shown here is derived from an EMBL/GenBank/DDBJ whole genome shotgun (WGS) entry which is preliminary data.</text>
</comment>
<dbReference type="PANTHER" id="PTHR42781">
    <property type="entry name" value="SPERMIDINE/PUTRESCINE IMPORT ATP-BINDING PROTEIN POTA"/>
    <property type="match status" value="1"/>
</dbReference>
<dbReference type="Pfam" id="PF00005">
    <property type="entry name" value="ABC_tran"/>
    <property type="match status" value="1"/>
</dbReference>
<organism evidence="5 6">
    <name type="scientific">Hymenobacter humi</name>
    <dbReference type="NCBI Taxonomy" id="1411620"/>
    <lineage>
        <taxon>Bacteria</taxon>
        <taxon>Pseudomonadati</taxon>
        <taxon>Bacteroidota</taxon>
        <taxon>Cytophagia</taxon>
        <taxon>Cytophagales</taxon>
        <taxon>Hymenobacteraceae</taxon>
        <taxon>Hymenobacter</taxon>
    </lineage>
</organism>
<dbReference type="SUPFAM" id="SSF50331">
    <property type="entry name" value="MOP-like"/>
    <property type="match status" value="1"/>
</dbReference>
<keyword evidence="1" id="KW-0813">Transport</keyword>
<dbReference type="SUPFAM" id="SSF52540">
    <property type="entry name" value="P-loop containing nucleoside triphosphate hydrolases"/>
    <property type="match status" value="1"/>
</dbReference>
<evidence type="ECO:0000256" key="2">
    <source>
        <dbReference type="ARBA" id="ARBA00022741"/>
    </source>
</evidence>
<dbReference type="Proteomes" id="UP001596513">
    <property type="component" value="Unassembled WGS sequence"/>
</dbReference>
<dbReference type="Gene3D" id="3.40.50.300">
    <property type="entry name" value="P-loop containing nucleotide triphosphate hydrolases"/>
    <property type="match status" value="1"/>
</dbReference>
<name>A0ABW2U8T1_9BACT</name>
<dbReference type="InterPro" id="IPR003593">
    <property type="entry name" value="AAA+_ATPase"/>
</dbReference>
<evidence type="ECO:0000256" key="3">
    <source>
        <dbReference type="ARBA" id="ARBA00022840"/>
    </source>
</evidence>
<keyword evidence="6" id="KW-1185">Reference proteome</keyword>
<dbReference type="InterPro" id="IPR027417">
    <property type="entry name" value="P-loop_NTPase"/>
</dbReference>
<evidence type="ECO:0000259" key="4">
    <source>
        <dbReference type="PROSITE" id="PS50893"/>
    </source>
</evidence>
<dbReference type="InterPro" id="IPR008995">
    <property type="entry name" value="Mo/tungstate-bd_C_term_dom"/>
</dbReference>
<feature type="domain" description="ABC transporter" evidence="4">
    <location>
        <begin position="4"/>
        <end position="231"/>
    </location>
</feature>
<dbReference type="SMART" id="SM00382">
    <property type="entry name" value="AAA"/>
    <property type="match status" value="1"/>
</dbReference>
<dbReference type="EMBL" id="JBHTEK010000001">
    <property type="protein sequence ID" value="MFC7668819.1"/>
    <property type="molecule type" value="Genomic_DNA"/>
</dbReference>
<keyword evidence="3 5" id="KW-0067">ATP-binding</keyword>
<dbReference type="Pfam" id="PF08402">
    <property type="entry name" value="TOBE_2"/>
    <property type="match status" value="1"/>
</dbReference>
<accession>A0ABW2U8T1</accession>
<evidence type="ECO:0000313" key="5">
    <source>
        <dbReference type="EMBL" id="MFC7668819.1"/>
    </source>
</evidence>
<keyword evidence="2" id="KW-0547">Nucleotide-binding</keyword>